<reference evidence="2 3" key="1">
    <citation type="journal article" date="2019" name="PLoS Genet.">
        <title>Convergent evolution of linked mating-type loci in basidiomycete fungi.</title>
        <authorList>
            <person name="Sun S."/>
            <person name="Coelho M.A."/>
            <person name="Heitman J."/>
            <person name="Nowrousian M."/>
        </authorList>
    </citation>
    <scope>NUCLEOTIDE SEQUENCE [LARGE SCALE GENOMIC DNA]</scope>
    <source>
        <strain evidence="2 3">CBS 4282</strain>
    </source>
</reference>
<feature type="region of interest" description="Disordered" evidence="1">
    <location>
        <begin position="77"/>
        <end position="143"/>
    </location>
</feature>
<sequence>MAHHPQHAHLPHLPRDRPRRHPAPLPHQRGQPHPVRPLDHPLPRDGNVEITRQNVRHRAPQPCVLAPLGPVPRVRVRGRRRGRRLLHGHGRRVDRPARPVVDPPLKAPAAPPQIATRKVAPIDPRTARAGRAHGLRASPLRNL</sequence>
<feature type="compositionally biased region" description="Basic residues" evidence="1">
    <location>
        <begin position="77"/>
        <end position="90"/>
    </location>
</feature>
<feature type="compositionally biased region" description="Basic and acidic residues" evidence="1">
    <location>
        <begin position="36"/>
        <end position="46"/>
    </location>
</feature>
<protein>
    <submittedName>
        <fullName evidence="2">Uncharacterized protein</fullName>
    </submittedName>
</protein>
<keyword evidence="3" id="KW-1185">Reference proteome</keyword>
<evidence type="ECO:0000256" key="1">
    <source>
        <dbReference type="SAM" id="MobiDB-lite"/>
    </source>
</evidence>
<proteinExistence type="predicted"/>
<name>A0A7D8Z1E0_VANHU</name>
<dbReference type="Proteomes" id="UP000473826">
    <property type="component" value="Unassembled WGS sequence"/>
</dbReference>
<comment type="caution">
    <text evidence="2">The sequence shown here is derived from an EMBL/GenBank/DDBJ whole genome shotgun (WGS) entry which is preliminary data.</text>
</comment>
<feature type="region of interest" description="Disordered" evidence="1">
    <location>
        <begin position="1"/>
        <end position="46"/>
    </location>
</feature>
<feature type="compositionally biased region" description="Basic residues" evidence="1">
    <location>
        <begin position="1"/>
        <end position="22"/>
    </location>
</feature>
<feature type="compositionally biased region" description="Pro residues" evidence="1">
    <location>
        <begin position="101"/>
        <end position="111"/>
    </location>
</feature>
<dbReference type="EMBL" id="QKWK01000003">
    <property type="protein sequence ID" value="TXT13068.1"/>
    <property type="molecule type" value="Genomic_DNA"/>
</dbReference>
<organism evidence="2 3">
    <name type="scientific">Vanrija humicola</name>
    <name type="common">Yeast</name>
    <name type="synonym">Cryptococcus humicola</name>
    <dbReference type="NCBI Taxonomy" id="5417"/>
    <lineage>
        <taxon>Eukaryota</taxon>
        <taxon>Fungi</taxon>
        <taxon>Dikarya</taxon>
        <taxon>Basidiomycota</taxon>
        <taxon>Agaricomycotina</taxon>
        <taxon>Tremellomycetes</taxon>
        <taxon>Trichosporonales</taxon>
        <taxon>Trichosporonaceae</taxon>
        <taxon>Vanrija</taxon>
    </lineage>
</organism>
<gene>
    <name evidence="2" type="ORF">VHUM_01469</name>
</gene>
<accession>A0A7D8Z1E0</accession>
<evidence type="ECO:0000313" key="2">
    <source>
        <dbReference type="EMBL" id="TXT13068.1"/>
    </source>
</evidence>
<dbReference type="AlphaFoldDB" id="A0A7D8Z1E0"/>
<evidence type="ECO:0000313" key="3">
    <source>
        <dbReference type="Proteomes" id="UP000473826"/>
    </source>
</evidence>